<dbReference type="InterPro" id="IPR001647">
    <property type="entry name" value="HTH_TetR"/>
</dbReference>
<name>A0ABZ3IQ45_9FIRM</name>
<evidence type="ECO:0000256" key="1">
    <source>
        <dbReference type="ARBA" id="ARBA00023125"/>
    </source>
</evidence>
<dbReference type="Pfam" id="PF00440">
    <property type="entry name" value="TetR_N"/>
    <property type="match status" value="1"/>
</dbReference>
<dbReference type="InterPro" id="IPR023772">
    <property type="entry name" value="DNA-bd_HTH_TetR-type_CS"/>
</dbReference>
<dbReference type="InterPro" id="IPR009057">
    <property type="entry name" value="Homeodomain-like_sf"/>
</dbReference>
<sequence length="202" mass="23407">MENNKKKKIINIATALFAKHGFENISLKQLAMEAHVNVTSISYYFGGKEPLYQLILQNHFTPALKSLQEIETINGLTATERLTQVIVRLKRQQPYLTAFWHYERFRSLINGSSIVKQYTAELYHCLFTCLSQGISEQEFIPTLQQHHLTILLLEIIHSPFYAPGLMTESTPLVKDDYKDYSNQAFYIFIQGIKRIENCSNEQ</sequence>
<dbReference type="PROSITE" id="PS50977">
    <property type="entry name" value="HTH_TETR_2"/>
    <property type="match status" value="1"/>
</dbReference>
<feature type="domain" description="HTH tetR-type" evidence="3">
    <location>
        <begin position="3"/>
        <end position="63"/>
    </location>
</feature>
<evidence type="ECO:0000259" key="3">
    <source>
        <dbReference type="PROSITE" id="PS50977"/>
    </source>
</evidence>
<reference evidence="4" key="1">
    <citation type="submission" date="2024-05" db="EMBL/GenBank/DDBJ databases">
        <title>Isolation and characterization of Sporomusa carbonis sp. nov., a carboxydotrophic hydrogenogen in the genus of Sporomusa isolated from a charcoal burning pile.</title>
        <authorList>
            <person name="Boeer T."/>
            <person name="Rosenbaum F."/>
            <person name="Eysell L."/>
            <person name="Mueller V."/>
            <person name="Daniel R."/>
            <person name="Poehlein A."/>
        </authorList>
    </citation>
    <scope>NUCLEOTIDE SEQUENCE [LARGE SCALE GENOMIC DNA]</scope>
    <source>
        <strain evidence="4">DSM 10669</strain>
    </source>
</reference>
<dbReference type="RefSeq" id="WP_094605686.1">
    <property type="nucleotide sequence ID" value="NZ_CP155573.1"/>
</dbReference>
<feature type="DNA-binding region" description="H-T-H motif" evidence="2">
    <location>
        <begin position="26"/>
        <end position="45"/>
    </location>
</feature>
<dbReference type="Proteomes" id="UP000216752">
    <property type="component" value="Chromosome"/>
</dbReference>
<dbReference type="PANTHER" id="PTHR30328">
    <property type="entry name" value="TRANSCRIPTIONAL REPRESSOR"/>
    <property type="match status" value="1"/>
</dbReference>
<keyword evidence="1 2" id="KW-0238">DNA-binding</keyword>
<protein>
    <recommendedName>
        <fullName evidence="3">HTH tetR-type domain-containing protein</fullName>
    </recommendedName>
</protein>
<dbReference type="Gene3D" id="1.10.357.10">
    <property type="entry name" value="Tetracycline Repressor, domain 2"/>
    <property type="match status" value="1"/>
</dbReference>
<dbReference type="InterPro" id="IPR050109">
    <property type="entry name" value="HTH-type_TetR-like_transc_reg"/>
</dbReference>
<dbReference type="PANTHER" id="PTHR30328:SF54">
    <property type="entry name" value="HTH-TYPE TRANSCRIPTIONAL REPRESSOR SCO4008"/>
    <property type="match status" value="1"/>
</dbReference>
<dbReference type="SUPFAM" id="SSF46689">
    <property type="entry name" value="Homeodomain-like"/>
    <property type="match status" value="1"/>
</dbReference>
<accession>A0ABZ3IQ45</accession>
<evidence type="ECO:0000256" key="2">
    <source>
        <dbReference type="PROSITE-ProRule" id="PRU00335"/>
    </source>
</evidence>
<dbReference type="EMBL" id="CP155573">
    <property type="protein sequence ID" value="XFO67825.1"/>
    <property type="molecule type" value="Genomic_DNA"/>
</dbReference>
<dbReference type="Gene3D" id="1.10.10.60">
    <property type="entry name" value="Homeodomain-like"/>
    <property type="match status" value="1"/>
</dbReference>
<evidence type="ECO:0000313" key="4">
    <source>
        <dbReference type="EMBL" id="XFO67825.1"/>
    </source>
</evidence>
<evidence type="ECO:0000313" key="5">
    <source>
        <dbReference type="Proteomes" id="UP000216752"/>
    </source>
</evidence>
<organism evidence="4 5">
    <name type="scientific">Sporomusa silvacetica DSM 10669</name>
    <dbReference type="NCBI Taxonomy" id="1123289"/>
    <lineage>
        <taxon>Bacteria</taxon>
        <taxon>Bacillati</taxon>
        <taxon>Bacillota</taxon>
        <taxon>Negativicutes</taxon>
        <taxon>Selenomonadales</taxon>
        <taxon>Sporomusaceae</taxon>
        <taxon>Sporomusa</taxon>
    </lineage>
</organism>
<dbReference type="PROSITE" id="PS01081">
    <property type="entry name" value="HTH_TETR_1"/>
    <property type="match status" value="1"/>
</dbReference>
<proteinExistence type="predicted"/>
<gene>
    <name evidence="4" type="ORF">SPSIL_040440</name>
</gene>
<keyword evidence="5" id="KW-1185">Reference proteome</keyword>